<evidence type="ECO:0008006" key="4">
    <source>
        <dbReference type="Google" id="ProtNLM"/>
    </source>
</evidence>
<dbReference type="RefSeq" id="XP_019544652.2">
    <property type="nucleotide sequence ID" value="XM_019689107.3"/>
</dbReference>
<sequence>MRRREIQSFTLKLSDLKEYDAAKQQRLAARANKDGSTAAGSTTVGPDEVDPMKTPEVTMSTLPKLGGEPKTKQEIRARIGFPTDLALE</sequence>
<dbReference type="GeneID" id="109415217"/>
<evidence type="ECO:0000313" key="3">
    <source>
        <dbReference type="Proteomes" id="UP000069940"/>
    </source>
</evidence>
<organism evidence="2 3">
    <name type="scientific">Aedes albopictus</name>
    <name type="common">Asian tiger mosquito</name>
    <name type="synonym">Stegomyia albopicta</name>
    <dbReference type="NCBI Taxonomy" id="7160"/>
    <lineage>
        <taxon>Eukaryota</taxon>
        <taxon>Metazoa</taxon>
        <taxon>Ecdysozoa</taxon>
        <taxon>Arthropoda</taxon>
        <taxon>Hexapoda</taxon>
        <taxon>Insecta</taxon>
        <taxon>Pterygota</taxon>
        <taxon>Neoptera</taxon>
        <taxon>Endopterygota</taxon>
        <taxon>Diptera</taxon>
        <taxon>Nematocera</taxon>
        <taxon>Culicoidea</taxon>
        <taxon>Culicidae</taxon>
        <taxon>Culicinae</taxon>
        <taxon>Aedini</taxon>
        <taxon>Aedes</taxon>
        <taxon>Stegomyia</taxon>
    </lineage>
</organism>
<proteinExistence type="predicted"/>
<evidence type="ECO:0000256" key="1">
    <source>
        <dbReference type="SAM" id="MobiDB-lite"/>
    </source>
</evidence>
<reference evidence="2" key="2">
    <citation type="submission" date="2025-05" db="UniProtKB">
        <authorList>
            <consortium name="EnsemblMetazoa"/>
        </authorList>
    </citation>
    <scope>IDENTIFICATION</scope>
    <source>
        <strain evidence="2">Foshan</strain>
    </source>
</reference>
<feature type="compositionally biased region" description="Polar residues" evidence="1">
    <location>
        <begin position="34"/>
        <end position="44"/>
    </location>
</feature>
<reference evidence="3" key="1">
    <citation type="journal article" date="2015" name="Proc. Natl. Acad. Sci. U.S.A.">
        <title>Genome sequence of the Asian Tiger mosquito, Aedes albopictus, reveals insights into its biology, genetics, and evolution.</title>
        <authorList>
            <person name="Chen X.G."/>
            <person name="Jiang X."/>
            <person name="Gu J."/>
            <person name="Xu M."/>
            <person name="Wu Y."/>
            <person name="Deng Y."/>
            <person name="Zhang C."/>
            <person name="Bonizzoni M."/>
            <person name="Dermauw W."/>
            <person name="Vontas J."/>
            <person name="Armbruster P."/>
            <person name="Huang X."/>
            <person name="Yang Y."/>
            <person name="Zhang H."/>
            <person name="He W."/>
            <person name="Peng H."/>
            <person name="Liu Y."/>
            <person name="Wu K."/>
            <person name="Chen J."/>
            <person name="Lirakis M."/>
            <person name="Topalis P."/>
            <person name="Van Leeuwen T."/>
            <person name="Hall A.B."/>
            <person name="Jiang X."/>
            <person name="Thorpe C."/>
            <person name="Mueller R.L."/>
            <person name="Sun C."/>
            <person name="Waterhouse R.M."/>
            <person name="Yan G."/>
            <person name="Tu Z.J."/>
            <person name="Fang X."/>
            <person name="James A.A."/>
        </authorList>
    </citation>
    <scope>NUCLEOTIDE SEQUENCE [LARGE SCALE GENOMIC DNA]</scope>
    <source>
        <strain evidence="3">Foshan</strain>
    </source>
</reference>
<keyword evidence="3" id="KW-1185">Reference proteome</keyword>
<dbReference type="EnsemblMetazoa" id="AALFPA23_022442.R33323">
    <property type="protein sequence ID" value="AALFPA23_022442.P33323"/>
    <property type="gene ID" value="AALFPA23_022442"/>
</dbReference>
<name>A0ABM1ZX73_AEDAL</name>
<evidence type="ECO:0000313" key="2">
    <source>
        <dbReference type="EnsemblMetazoa" id="AALFPA23_022442.P33323"/>
    </source>
</evidence>
<protein>
    <recommendedName>
        <fullName evidence="4">Anaphase-promoting complex subunit CDC26</fullName>
    </recommendedName>
</protein>
<dbReference type="Proteomes" id="UP000069940">
    <property type="component" value="Unassembled WGS sequence"/>
</dbReference>
<feature type="region of interest" description="Disordered" evidence="1">
    <location>
        <begin position="27"/>
        <end position="73"/>
    </location>
</feature>
<accession>A0ABM1ZX73</accession>